<protein>
    <submittedName>
        <fullName evidence="2">Uncharacterized protein</fullName>
    </submittedName>
</protein>
<feature type="compositionally biased region" description="Polar residues" evidence="1">
    <location>
        <begin position="623"/>
        <end position="639"/>
    </location>
</feature>
<feature type="compositionally biased region" description="Low complexity" evidence="1">
    <location>
        <begin position="448"/>
        <end position="567"/>
    </location>
</feature>
<gene>
    <name evidence="2" type="ORF">PXEA_LOCUS27669</name>
</gene>
<dbReference type="Proteomes" id="UP000784294">
    <property type="component" value="Unassembled WGS sequence"/>
</dbReference>
<accession>A0A3S5CN10</accession>
<feature type="region of interest" description="Disordered" evidence="1">
    <location>
        <begin position="621"/>
        <end position="681"/>
    </location>
</feature>
<name>A0A3S5CN10_9PLAT</name>
<feature type="compositionally biased region" description="Polar residues" evidence="1">
    <location>
        <begin position="648"/>
        <end position="672"/>
    </location>
</feature>
<feature type="compositionally biased region" description="Low complexity" evidence="1">
    <location>
        <begin position="30"/>
        <end position="40"/>
    </location>
</feature>
<feature type="region of interest" description="Disordered" evidence="1">
    <location>
        <begin position="64"/>
        <end position="140"/>
    </location>
</feature>
<reference evidence="2" key="1">
    <citation type="submission" date="2018-11" db="EMBL/GenBank/DDBJ databases">
        <authorList>
            <consortium name="Pathogen Informatics"/>
        </authorList>
    </citation>
    <scope>NUCLEOTIDE SEQUENCE</scope>
</reference>
<feature type="region of interest" description="Disordered" evidence="1">
    <location>
        <begin position="260"/>
        <end position="309"/>
    </location>
</feature>
<evidence type="ECO:0000256" key="1">
    <source>
        <dbReference type="SAM" id="MobiDB-lite"/>
    </source>
</evidence>
<keyword evidence="3" id="KW-1185">Reference proteome</keyword>
<feature type="region of interest" description="Disordered" evidence="1">
    <location>
        <begin position="1"/>
        <end position="40"/>
    </location>
</feature>
<evidence type="ECO:0000313" key="3">
    <source>
        <dbReference type="Proteomes" id="UP000784294"/>
    </source>
</evidence>
<proteinExistence type="predicted"/>
<feature type="compositionally biased region" description="Low complexity" evidence="1">
    <location>
        <begin position="87"/>
        <end position="109"/>
    </location>
</feature>
<feature type="region of interest" description="Disordered" evidence="1">
    <location>
        <begin position="446"/>
        <end position="605"/>
    </location>
</feature>
<organism evidence="2 3">
    <name type="scientific">Protopolystoma xenopodis</name>
    <dbReference type="NCBI Taxonomy" id="117903"/>
    <lineage>
        <taxon>Eukaryota</taxon>
        <taxon>Metazoa</taxon>
        <taxon>Spiralia</taxon>
        <taxon>Lophotrochozoa</taxon>
        <taxon>Platyhelminthes</taxon>
        <taxon>Monogenea</taxon>
        <taxon>Polyopisthocotylea</taxon>
        <taxon>Polystomatidea</taxon>
        <taxon>Polystomatidae</taxon>
        <taxon>Protopolystoma</taxon>
    </lineage>
</organism>
<feature type="compositionally biased region" description="Polar residues" evidence="1">
    <location>
        <begin position="65"/>
        <end position="86"/>
    </location>
</feature>
<dbReference type="AlphaFoldDB" id="A0A3S5CN10"/>
<comment type="caution">
    <text evidence="2">The sequence shown here is derived from an EMBL/GenBank/DDBJ whole genome shotgun (WGS) entry which is preliminary data.</text>
</comment>
<sequence length="703" mass="73486">MVLRQVHVSSGPDQPTVEEAANEDEEENLQEATSAVVTSTATVELETSHFPSCLPSYDFMPEPLHQNSPPISTPLTLRPCQGTQEDAPSPRLASSSNSADSASSIGSDSQCLSKVTEEDKQKHPAISNHSNEINGPSRQLTGTSTLLRSVSRLNTCASELLPYAGSENQNSVGLDSGISETRGLISAVTGPNLTANSIALTIASGGSTVTLKSVPAAAPKATVKSGAPRGDLLAPSLISSCETISTVPVNKSPVPLCKAQKTREDKGGMGKQGRRRNQHRTEERNETKTSLLARAARRRAPSDGKKIVESYNDTKQTHHQQLLRRHHRRRRDQHDLLSFPLTTGLEFPDRLHSILSSTNRATGWRNKAGENLRADATPTCEEALEQAVDCTPLPFDSHSPVPSRISTSAVRLTPGTSFRKPGVLLPTHCLAATELITSNIPATIHTNSSSLNVSSSTSQSSSRRSRSLSNSSSSRSDSSGSSVTSSSPSASSSPSRSACSSAISGASSAARPSSSLQGAASNSLSRSSCSGSESSLSSTNSTTSSSSLSAPHSGSSSYSDASRSTSLACRSCSPASDPASVLQETPASSSLSSEPSKKKHSSAGAEGDLSLLVRFGLIKRPGTVSSRSGSTPGSGIVHSSKSDRESAASRSMVQTSSARIRSNSSTATNSVGRPNKPQKIFVAETMPAGSLVAKMLSRALEKR</sequence>
<feature type="compositionally biased region" description="Polar residues" evidence="1">
    <location>
        <begin position="127"/>
        <end position="140"/>
    </location>
</feature>
<dbReference type="EMBL" id="CAAALY010247240">
    <property type="protein sequence ID" value="VEL34229.1"/>
    <property type="molecule type" value="Genomic_DNA"/>
</dbReference>
<feature type="compositionally biased region" description="Acidic residues" evidence="1">
    <location>
        <begin position="20"/>
        <end position="29"/>
    </location>
</feature>
<evidence type="ECO:0000313" key="2">
    <source>
        <dbReference type="EMBL" id="VEL34229.1"/>
    </source>
</evidence>